<evidence type="ECO:0000313" key="2">
    <source>
        <dbReference type="Proteomes" id="UP000016933"/>
    </source>
</evidence>
<keyword evidence="2" id="KW-1185">Reference proteome</keyword>
<reference evidence="2" key="1">
    <citation type="journal article" date="2012" name="PLoS Genet.">
        <title>The genomes of the fungal plant pathogens Cladosporium fulvum and Dothistroma septosporum reveal adaptation to different hosts and lifestyles but also signatures of common ancestry.</title>
        <authorList>
            <person name="de Wit P.J.G.M."/>
            <person name="van der Burgt A."/>
            <person name="Oekmen B."/>
            <person name="Stergiopoulos I."/>
            <person name="Abd-Elsalam K.A."/>
            <person name="Aerts A.L."/>
            <person name="Bahkali A.H."/>
            <person name="Beenen H.G."/>
            <person name="Chettri P."/>
            <person name="Cox M.P."/>
            <person name="Datema E."/>
            <person name="de Vries R.P."/>
            <person name="Dhillon B."/>
            <person name="Ganley A.R."/>
            <person name="Griffiths S.A."/>
            <person name="Guo Y."/>
            <person name="Hamelin R.C."/>
            <person name="Henrissat B."/>
            <person name="Kabir M.S."/>
            <person name="Jashni M.K."/>
            <person name="Kema G."/>
            <person name="Klaubauf S."/>
            <person name="Lapidus A."/>
            <person name="Levasseur A."/>
            <person name="Lindquist E."/>
            <person name="Mehrabi R."/>
            <person name="Ohm R.A."/>
            <person name="Owen T.J."/>
            <person name="Salamov A."/>
            <person name="Schwelm A."/>
            <person name="Schijlen E."/>
            <person name="Sun H."/>
            <person name="van den Burg H.A."/>
            <person name="van Ham R.C.H.J."/>
            <person name="Zhang S."/>
            <person name="Goodwin S.B."/>
            <person name="Grigoriev I.V."/>
            <person name="Collemare J."/>
            <person name="Bradshaw R.E."/>
        </authorList>
    </citation>
    <scope>NUCLEOTIDE SEQUENCE [LARGE SCALE GENOMIC DNA]</scope>
    <source>
        <strain evidence="2">NZE10 / CBS 128990</strain>
    </source>
</reference>
<dbReference type="HOGENOM" id="CLU_118191_1_0_1"/>
<dbReference type="OrthoDB" id="48988at2759"/>
<organism evidence="1 2">
    <name type="scientific">Dothistroma septosporum (strain NZE10 / CBS 128990)</name>
    <name type="common">Red band needle blight fungus</name>
    <name type="synonym">Mycosphaerella pini</name>
    <dbReference type="NCBI Taxonomy" id="675120"/>
    <lineage>
        <taxon>Eukaryota</taxon>
        <taxon>Fungi</taxon>
        <taxon>Dikarya</taxon>
        <taxon>Ascomycota</taxon>
        <taxon>Pezizomycotina</taxon>
        <taxon>Dothideomycetes</taxon>
        <taxon>Dothideomycetidae</taxon>
        <taxon>Mycosphaerellales</taxon>
        <taxon>Mycosphaerellaceae</taxon>
        <taxon>Dothistroma</taxon>
    </lineage>
</organism>
<accession>N1PNV7</accession>
<gene>
    <name evidence="1" type="ORF">DOTSEDRAFT_151780</name>
</gene>
<dbReference type="EMBL" id="KB446539">
    <property type="protein sequence ID" value="EME44104.1"/>
    <property type="molecule type" value="Genomic_DNA"/>
</dbReference>
<proteinExistence type="predicted"/>
<protein>
    <submittedName>
        <fullName evidence="1">Uncharacterized protein</fullName>
    </submittedName>
</protein>
<reference evidence="1 2" key="2">
    <citation type="journal article" date="2012" name="PLoS Pathog.">
        <title>Diverse lifestyles and strategies of plant pathogenesis encoded in the genomes of eighteen Dothideomycetes fungi.</title>
        <authorList>
            <person name="Ohm R.A."/>
            <person name="Feau N."/>
            <person name="Henrissat B."/>
            <person name="Schoch C.L."/>
            <person name="Horwitz B.A."/>
            <person name="Barry K.W."/>
            <person name="Condon B.J."/>
            <person name="Copeland A.C."/>
            <person name="Dhillon B."/>
            <person name="Glaser F."/>
            <person name="Hesse C.N."/>
            <person name="Kosti I."/>
            <person name="LaButti K."/>
            <person name="Lindquist E.A."/>
            <person name="Lucas S."/>
            <person name="Salamov A.A."/>
            <person name="Bradshaw R.E."/>
            <person name="Ciuffetti L."/>
            <person name="Hamelin R.C."/>
            <person name="Kema G.H.J."/>
            <person name="Lawrence C."/>
            <person name="Scott J.A."/>
            <person name="Spatafora J.W."/>
            <person name="Turgeon B.G."/>
            <person name="de Wit P.J.G.M."/>
            <person name="Zhong S."/>
            <person name="Goodwin S.B."/>
            <person name="Grigoriev I.V."/>
        </authorList>
    </citation>
    <scope>NUCLEOTIDE SEQUENCE [LARGE SCALE GENOMIC DNA]</scope>
    <source>
        <strain evidence="2">NZE10 / CBS 128990</strain>
    </source>
</reference>
<evidence type="ECO:0000313" key="1">
    <source>
        <dbReference type="EMBL" id="EME44104.1"/>
    </source>
</evidence>
<sequence length="133" mass="13863">MCVGEHGRASQGGTVAILKPVSSSGRPVLQRELSLRLAEDAAHGGTMAIVDGLDGSFRGCLFIIHRDGDLRSEASLEESALHRFALPAVAQDSVPFLLASPLDLGVGGDGVIGRRVSFVQDRALVGQGIIGFN</sequence>
<dbReference type="Proteomes" id="UP000016933">
    <property type="component" value="Unassembled WGS sequence"/>
</dbReference>
<dbReference type="eggNOG" id="ENOG502SW30">
    <property type="taxonomic scope" value="Eukaryota"/>
</dbReference>
<dbReference type="AlphaFoldDB" id="N1PNV7"/>
<name>N1PNV7_DOTSN</name>
<dbReference type="OMA" id="HAAWVVI"/>